<accession>A0A4Q0SXV2</accession>
<feature type="domain" description="SnoaL-like" evidence="1">
    <location>
        <begin position="21"/>
        <end position="100"/>
    </location>
</feature>
<dbReference type="SUPFAM" id="SSF54427">
    <property type="entry name" value="NTF2-like"/>
    <property type="match status" value="1"/>
</dbReference>
<dbReference type="RefSeq" id="WP_128913539.1">
    <property type="nucleotide sequence ID" value="NZ_RDSM01000002.1"/>
</dbReference>
<gene>
    <name evidence="2" type="ORF">GRAN_2850</name>
</gene>
<dbReference type="InterPro" id="IPR037401">
    <property type="entry name" value="SnoaL-like"/>
</dbReference>
<organism evidence="2 3">
    <name type="scientific">Granulicella sibirica</name>
    <dbReference type="NCBI Taxonomy" id="2479048"/>
    <lineage>
        <taxon>Bacteria</taxon>
        <taxon>Pseudomonadati</taxon>
        <taxon>Acidobacteriota</taxon>
        <taxon>Terriglobia</taxon>
        <taxon>Terriglobales</taxon>
        <taxon>Acidobacteriaceae</taxon>
        <taxon>Granulicella</taxon>
    </lineage>
</organism>
<reference evidence="3" key="2">
    <citation type="submission" date="2019-02" db="EMBL/GenBank/DDBJ databases">
        <title>Granulicella sibirica sp. nov., a psychrotolerant acidobacterium isolated from an organic soil layer in forested tundra, West Siberia.</title>
        <authorList>
            <person name="Oshkin I.Y."/>
            <person name="Kulichevskaya I.S."/>
            <person name="Rijpstra W.I.C."/>
            <person name="Sinninghe Damste J.S."/>
            <person name="Rakitin A.L."/>
            <person name="Ravin N.V."/>
            <person name="Dedysh S.N."/>
        </authorList>
    </citation>
    <scope>NUCLEOTIDE SEQUENCE [LARGE SCALE GENOMIC DNA]</scope>
    <source>
        <strain evidence="3">AF10</strain>
    </source>
</reference>
<evidence type="ECO:0000259" key="1">
    <source>
        <dbReference type="Pfam" id="PF12680"/>
    </source>
</evidence>
<evidence type="ECO:0000313" key="2">
    <source>
        <dbReference type="EMBL" id="RXH55993.1"/>
    </source>
</evidence>
<dbReference type="EMBL" id="RDSM01000002">
    <property type="protein sequence ID" value="RXH55993.1"/>
    <property type="molecule type" value="Genomic_DNA"/>
</dbReference>
<dbReference type="InterPro" id="IPR032710">
    <property type="entry name" value="NTF2-like_dom_sf"/>
</dbReference>
<dbReference type="AlphaFoldDB" id="A0A4Q0SXV2"/>
<name>A0A4Q0SXV2_9BACT</name>
<proteinExistence type="predicted"/>
<evidence type="ECO:0000313" key="3">
    <source>
        <dbReference type="Proteomes" id="UP000289437"/>
    </source>
</evidence>
<comment type="caution">
    <text evidence="2">The sequence shown here is derived from an EMBL/GenBank/DDBJ whole genome shotgun (WGS) entry which is preliminary data.</text>
</comment>
<protein>
    <recommendedName>
        <fullName evidence="1">SnoaL-like domain-containing protein</fullName>
    </recommendedName>
</protein>
<dbReference type="Pfam" id="PF12680">
    <property type="entry name" value="SnoaL_2"/>
    <property type="match status" value="1"/>
</dbReference>
<reference evidence="2 3" key="1">
    <citation type="submission" date="2018-11" db="EMBL/GenBank/DDBJ databases">
        <authorList>
            <person name="Mardanov A.V."/>
            <person name="Ravin N.V."/>
            <person name="Dedysh S.N."/>
        </authorList>
    </citation>
    <scope>NUCLEOTIDE SEQUENCE [LARGE SCALE GENOMIC DNA]</scope>
    <source>
        <strain evidence="2 3">AF10</strain>
    </source>
</reference>
<dbReference type="Gene3D" id="3.10.450.50">
    <property type="match status" value="1"/>
</dbReference>
<keyword evidence="3" id="KW-1185">Reference proteome</keyword>
<dbReference type="OrthoDB" id="9812295at2"/>
<dbReference type="Proteomes" id="UP000289437">
    <property type="component" value="Unassembled WGS sequence"/>
</dbReference>
<sequence length="134" mass="14899">MGTAVGNTINSPEVAAIRRLLEGWAERTRTGQLEHILDDHAEDALIYDMLPPLKYEGTEAYRRSWGDWHPDTPDEGRFELQDLSVIAGEDEALAQGSIQCGGPLALDGPSPKFRLEEDQWHLEDPARAYLKGDG</sequence>